<accession>A0A2T6ZD13</accession>
<evidence type="ECO:0000256" key="1">
    <source>
        <dbReference type="SAM" id="MobiDB-lite"/>
    </source>
</evidence>
<dbReference type="OrthoDB" id="5356990at2759"/>
<protein>
    <submittedName>
        <fullName evidence="2">Uncharacterized protein</fullName>
    </submittedName>
</protein>
<sequence>MSRIHSTHKKALRALEPIANLLCQSHRHEMSIIDPASGKIVEGYSLTIECGGDSIIWTVKMGENCRFGSLMRAREGLARRSVPRTPQLHSIGRLKKSWLKYPMILRNDQHTSNINHLPSANGPQIGTGDTDPGHREPGGVVYVVCCPLSTGLSSDLFSEVSRPPSSPFDTEGEDADEYENRYDTESKSEGEDEESNTDGGEGPRDKGDEDEDEGDDQDWSEWEGPWRQRDHSSSLLR</sequence>
<gene>
    <name evidence="2" type="ORF">B9Z19DRAFT_1135229</name>
</gene>
<feature type="region of interest" description="Disordered" evidence="1">
    <location>
        <begin position="113"/>
        <end position="136"/>
    </location>
</feature>
<reference evidence="2 3" key="1">
    <citation type="submission" date="2017-04" db="EMBL/GenBank/DDBJ databases">
        <title>Draft genome sequence of Tuber borchii Vittad., a whitish edible truffle.</title>
        <authorList>
            <consortium name="DOE Joint Genome Institute"/>
            <person name="Murat C."/>
            <person name="Kuo A."/>
            <person name="Barry K.W."/>
            <person name="Clum A."/>
            <person name="Dockter R.B."/>
            <person name="Fauchery L."/>
            <person name="Iotti M."/>
            <person name="Kohler A."/>
            <person name="Labutti K."/>
            <person name="Lindquist E.A."/>
            <person name="Lipzen A."/>
            <person name="Ohm R.A."/>
            <person name="Wang M."/>
            <person name="Grigoriev I.V."/>
            <person name="Zambonelli A."/>
            <person name="Martin F.M."/>
        </authorList>
    </citation>
    <scope>NUCLEOTIDE SEQUENCE [LARGE SCALE GENOMIC DNA]</scope>
    <source>
        <strain evidence="2 3">Tbo3840</strain>
    </source>
</reference>
<dbReference type="EMBL" id="NESQ01000380">
    <property type="protein sequence ID" value="PUU73391.1"/>
    <property type="molecule type" value="Genomic_DNA"/>
</dbReference>
<proteinExistence type="predicted"/>
<feature type="compositionally biased region" description="Polar residues" evidence="1">
    <location>
        <begin position="113"/>
        <end position="124"/>
    </location>
</feature>
<feature type="region of interest" description="Disordered" evidence="1">
    <location>
        <begin position="155"/>
        <end position="237"/>
    </location>
</feature>
<dbReference type="Proteomes" id="UP000244722">
    <property type="component" value="Unassembled WGS sequence"/>
</dbReference>
<organism evidence="2 3">
    <name type="scientific">Tuber borchii</name>
    <name type="common">White truffle</name>
    <dbReference type="NCBI Taxonomy" id="42251"/>
    <lineage>
        <taxon>Eukaryota</taxon>
        <taxon>Fungi</taxon>
        <taxon>Dikarya</taxon>
        <taxon>Ascomycota</taxon>
        <taxon>Pezizomycotina</taxon>
        <taxon>Pezizomycetes</taxon>
        <taxon>Pezizales</taxon>
        <taxon>Tuberaceae</taxon>
        <taxon>Tuber</taxon>
    </lineage>
</organism>
<feature type="compositionally biased region" description="Basic and acidic residues" evidence="1">
    <location>
        <begin position="224"/>
        <end position="237"/>
    </location>
</feature>
<feature type="compositionally biased region" description="Acidic residues" evidence="1">
    <location>
        <begin position="208"/>
        <end position="221"/>
    </location>
</feature>
<dbReference type="AlphaFoldDB" id="A0A2T6ZD13"/>
<keyword evidence="3" id="KW-1185">Reference proteome</keyword>
<name>A0A2T6ZD13_TUBBO</name>
<feature type="compositionally biased region" description="Basic and acidic residues" evidence="1">
    <location>
        <begin position="178"/>
        <end position="189"/>
    </location>
</feature>
<evidence type="ECO:0000313" key="2">
    <source>
        <dbReference type="EMBL" id="PUU73391.1"/>
    </source>
</evidence>
<comment type="caution">
    <text evidence="2">The sequence shown here is derived from an EMBL/GenBank/DDBJ whole genome shotgun (WGS) entry which is preliminary data.</text>
</comment>
<evidence type="ECO:0000313" key="3">
    <source>
        <dbReference type="Proteomes" id="UP000244722"/>
    </source>
</evidence>